<dbReference type="PANTHER" id="PTHR12623">
    <property type="entry name" value="NGFI-A BINDING PROTEIN"/>
    <property type="match status" value="1"/>
</dbReference>
<sequence length="318" mass="33716">MDEQPRLMHAHAAVGMSGHPGLSQHIPDNTGATDGDGRKQDIGDILQQIMTITDQSLDEAQARKHALNCHRMKPALFNVLCEIKEKTVLSIRGAQEEEPPDAQLMRLDNMLLAEGVSGPEKGGGSAAAAAAASAGVGADNSAEHSDYRAKLTQIRQIYHTELEKYEQVSNWFGNKRIRYKKNIGKFQEEANMYAARTAVNAASVSAHGSQANSPSTPNSAGSAGSFNMSNSGDLFMSVQSLNGDSYQSSQVGANVQSQVDTLRHVISQTGGYSDGLAANQMYSPQGINANGGWQDPTTPSSVTSPTEGPGSVHSDTSN</sequence>
<dbReference type="GO" id="GO:0005634">
    <property type="term" value="C:nucleus"/>
    <property type="evidence" value="ECO:0007669"/>
    <property type="project" value="UniProtKB-SubCell"/>
</dbReference>
<dbReference type="Pfam" id="PF03792">
    <property type="entry name" value="PBC"/>
    <property type="match status" value="1"/>
</dbReference>
<evidence type="ECO:0000313" key="5">
    <source>
        <dbReference type="Proteomes" id="UP001108240"/>
    </source>
</evidence>
<accession>A0A9J7X845</accession>
<keyword evidence="5" id="KW-1185">Reference proteome</keyword>
<dbReference type="InterPro" id="IPR039040">
    <property type="entry name" value="NAB_fam"/>
</dbReference>
<evidence type="ECO:0000313" key="4">
    <source>
        <dbReference type="Ensembl" id="ENSCCRP00000103747.1"/>
    </source>
</evidence>
<dbReference type="InterPro" id="IPR005542">
    <property type="entry name" value="PBX_PBC_dom"/>
</dbReference>
<evidence type="ECO:0000256" key="2">
    <source>
        <dbReference type="SAM" id="MobiDB-lite"/>
    </source>
</evidence>
<dbReference type="Gene3D" id="1.10.10.60">
    <property type="entry name" value="Homeodomain-like"/>
    <property type="match status" value="1"/>
</dbReference>
<feature type="compositionally biased region" description="Low complexity" evidence="2">
    <location>
        <begin position="296"/>
        <end position="311"/>
    </location>
</feature>
<dbReference type="GO" id="GO:0003700">
    <property type="term" value="F:DNA-binding transcription factor activity"/>
    <property type="evidence" value="ECO:0007669"/>
    <property type="project" value="InterPro"/>
</dbReference>
<name>A0A9J7X845_CYPCA</name>
<dbReference type="Ensembl" id="ENSCCRT00000190427.1">
    <property type="protein sequence ID" value="ENSCCRP00000103747.1"/>
    <property type="gene ID" value="ENSCCRG00000051773.2"/>
</dbReference>
<comment type="subcellular location">
    <subcellularLocation>
        <location evidence="1">Nucleus</location>
    </subcellularLocation>
</comment>
<dbReference type="GeneTree" id="ENSGT00940000163762"/>
<evidence type="ECO:0000256" key="1">
    <source>
        <dbReference type="ARBA" id="ARBA00004123"/>
    </source>
</evidence>
<proteinExistence type="predicted"/>
<dbReference type="AlphaFoldDB" id="A0A9J7X845"/>
<organism evidence="4 5">
    <name type="scientific">Cyprinus carpio carpio</name>
    <dbReference type="NCBI Taxonomy" id="630221"/>
    <lineage>
        <taxon>Eukaryota</taxon>
        <taxon>Metazoa</taxon>
        <taxon>Chordata</taxon>
        <taxon>Craniata</taxon>
        <taxon>Vertebrata</taxon>
        <taxon>Euteleostomi</taxon>
        <taxon>Actinopterygii</taxon>
        <taxon>Neopterygii</taxon>
        <taxon>Teleostei</taxon>
        <taxon>Ostariophysi</taxon>
        <taxon>Cypriniformes</taxon>
        <taxon>Cyprinidae</taxon>
        <taxon>Cyprininae</taxon>
        <taxon>Cyprinus</taxon>
    </lineage>
</organism>
<dbReference type="GO" id="GO:0003712">
    <property type="term" value="F:transcription coregulator activity"/>
    <property type="evidence" value="ECO:0007669"/>
    <property type="project" value="InterPro"/>
</dbReference>
<dbReference type="PROSITE" id="PS51978">
    <property type="entry name" value="PBC"/>
    <property type="match status" value="1"/>
</dbReference>
<dbReference type="Proteomes" id="UP001108240">
    <property type="component" value="Unplaced"/>
</dbReference>
<evidence type="ECO:0000259" key="3">
    <source>
        <dbReference type="PROSITE" id="PS51978"/>
    </source>
</evidence>
<reference evidence="4" key="2">
    <citation type="submission" date="2025-09" db="UniProtKB">
        <authorList>
            <consortium name="Ensembl"/>
        </authorList>
    </citation>
    <scope>IDENTIFICATION</scope>
</reference>
<feature type="region of interest" description="Disordered" evidence="2">
    <location>
        <begin position="283"/>
        <end position="318"/>
    </location>
</feature>
<feature type="region of interest" description="Disordered" evidence="2">
    <location>
        <begin position="206"/>
        <end position="225"/>
    </location>
</feature>
<feature type="region of interest" description="Disordered" evidence="2">
    <location>
        <begin position="16"/>
        <end position="40"/>
    </location>
</feature>
<dbReference type="PANTHER" id="PTHR12623:SF11">
    <property type="entry name" value="PRE-B-CELL LEUKEMIA TRANSCRIPTION FACTOR 1-LIKE"/>
    <property type="match status" value="1"/>
</dbReference>
<reference evidence="4" key="1">
    <citation type="submission" date="2025-08" db="UniProtKB">
        <authorList>
            <consortium name="Ensembl"/>
        </authorList>
    </citation>
    <scope>IDENTIFICATION</scope>
</reference>
<feature type="domain" description="PBC" evidence="3">
    <location>
        <begin position="37"/>
        <end position="172"/>
    </location>
</feature>
<protein>
    <submittedName>
        <fullName evidence="4">Pre-B-cell leukemia homeobox 1b</fullName>
    </submittedName>
</protein>